<dbReference type="AlphaFoldDB" id="A0AA49K1Q6"/>
<dbReference type="KEGG" id="pspc:Strain318_002191"/>
<name>A0AA49K1Q6_9BACT</name>
<protein>
    <submittedName>
        <fullName evidence="2">Addiction module protein</fullName>
    </submittedName>
</protein>
<keyword evidence="3" id="KW-1185">Reference proteome</keyword>
<gene>
    <name evidence="1" type="ORF">Strain138_002192</name>
    <name evidence="2" type="ORF">Strain318_002191</name>
</gene>
<reference evidence="2" key="1">
    <citation type="submission" date="2023-07" db="EMBL/GenBank/DDBJ databases">
        <authorList>
            <person name="Haufschild T."/>
            <person name="Kallscheuer N."/>
            <person name="Hammer J."/>
            <person name="Kohn T."/>
            <person name="Kabuu M."/>
            <person name="Jogler M."/>
            <person name="Wohfarth N."/>
            <person name="Heuer A."/>
            <person name="Rohde M."/>
            <person name="van Teeseling M.C.F."/>
            <person name="Jogler C."/>
        </authorList>
    </citation>
    <scope>NUCLEOTIDE SEQUENCE</scope>
    <source>
        <strain evidence="1">Strain 138</strain>
        <strain evidence="2">Strain 318</strain>
    </source>
</reference>
<dbReference type="NCBIfam" id="TIGR02574">
    <property type="entry name" value="stabl_TIGR02574"/>
    <property type="match status" value="1"/>
</dbReference>
<accession>A0AA49K1Q6</accession>
<dbReference type="Pfam" id="PF09720">
    <property type="entry name" value="Unstab_antitox"/>
    <property type="match status" value="1"/>
</dbReference>
<dbReference type="EMBL" id="CP130612">
    <property type="protein sequence ID" value="WKW12881.1"/>
    <property type="molecule type" value="Genomic_DNA"/>
</dbReference>
<evidence type="ECO:0000313" key="2">
    <source>
        <dbReference type="EMBL" id="WKW15788.1"/>
    </source>
</evidence>
<evidence type="ECO:0000313" key="3">
    <source>
        <dbReference type="Proteomes" id="UP001229955"/>
    </source>
</evidence>
<evidence type="ECO:0000313" key="1">
    <source>
        <dbReference type="EMBL" id="WKW12881.1"/>
    </source>
</evidence>
<organism evidence="2 3">
    <name type="scientific">Pseudogemmatithrix spongiicola</name>
    <dbReference type="NCBI Taxonomy" id="3062599"/>
    <lineage>
        <taxon>Bacteria</taxon>
        <taxon>Pseudomonadati</taxon>
        <taxon>Gemmatimonadota</taxon>
        <taxon>Gemmatimonadia</taxon>
        <taxon>Gemmatimonadales</taxon>
        <taxon>Gemmatimonadaceae</taxon>
        <taxon>Pseudogemmatithrix</taxon>
    </lineage>
</organism>
<dbReference type="Proteomes" id="UP001229955">
    <property type="component" value="Chromosome"/>
</dbReference>
<dbReference type="InterPro" id="IPR013406">
    <property type="entry name" value="CHP02574_addiction_mod"/>
</dbReference>
<dbReference type="RefSeq" id="WP_367885753.1">
    <property type="nucleotide sequence ID" value="NZ_CP130612.1"/>
</dbReference>
<dbReference type="EMBL" id="CP130613">
    <property type="protein sequence ID" value="WKW15788.1"/>
    <property type="molecule type" value="Genomic_DNA"/>
</dbReference>
<sequence>MNPPAVDLEALRRLPVAERLLLVEDLWDSIATDTPAADIPMTPELIAELDRRVEDLKSGRERAIPWEEVRESILKDKLHGP</sequence>
<proteinExistence type="predicted"/>
<accession>A0AA49Q5K2</accession>